<sequence length="130" mass="15588">MTENTIHLNLKRKWFDMILSGEKTEEYRDIKPFYDKRFEPLFPTIIRNEVYYPIIDTITFSNGYAKDRPQFVIKIREIEKNTGKTFWGAELGKRYYVFHLGEIIKAGRQGFHFKVTEEMPLEMIVESLKL</sequence>
<dbReference type="Proteomes" id="UP000693839">
    <property type="component" value="Segment"/>
</dbReference>
<gene>
    <name evidence="1" type="ORF">Leef1_32</name>
</gene>
<evidence type="ECO:0000313" key="2">
    <source>
        <dbReference type="Proteomes" id="UP000693839"/>
    </source>
</evidence>
<keyword evidence="2" id="KW-1185">Reference proteome</keyword>
<accession>A0A8E4ZMT4</accession>
<reference evidence="1" key="1">
    <citation type="submission" date="2020-07" db="EMBL/GenBank/DDBJ databases">
        <title>Highly diverse flavobacterial phages as mortality factor during North Sea spring blooms.</title>
        <authorList>
            <person name="Bartlau N."/>
            <person name="Wichels A."/>
            <person name="Krohne G."/>
            <person name="Adriaenssens E.M."/>
            <person name="Heins A."/>
            <person name="Fuchs B.M."/>
            <person name="Amann R."/>
            <person name="Moraru C."/>
        </authorList>
    </citation>
    <scope>NUCLEOTIDE SEQUENCE</scope>
</reference>
<dbReference type="EMBL" id="MT732473">
    <property type="protein sequence ID" value="QQV91397.1"/>
    <property type="molecule type" value="Genomic_DNA"/>
</dbReference>
<evidence type="ECO:0000313" key="1">
    <source>
        <dbReference type="EMBL" id="QQV91397.1"/>
    </source>
</evidence>
<name>A0A8E4ZMT4_9CAUD</name>
<proteinExistence type="predicted"/>
<protein>
    <submittedName>
        <fullName evidence="1">RNA-binding protein</fullName>
    </submittedName>
</protein>
<organism evidence="1 2">
    <name type="scientific">Polaribacter phage Leef_1</name>
    <dbReference type="NCBI Taxonomy" id="2745684"/>
    <lineage>
        <taxon>Viruses</taxon>
        <taxon>Duplodnaviria</taxon>
        <taxon>Heunggongvirae</taxon>
        <taxon>Uroviricota</taxon>
        <taxon>Caudoviricetes</taxon>
        <taxon>Helgolandviridae</taxon>
        <taxon>Leefvirus</taxon>
        <taxon>Leefvirus Leef</taxon>
    </lineage>
</organism>